<gene>
    <name evidence="1" type="ORF">SOCE836_052190</name>
</gene>
<evidence type="ECO:0000313" key="2">
    <source>
        <dbReference type="Proteomes" id="UP000295497"/>
    </source>
</evidence>
<proteinExistence type="predicted"/>
<organism evidence="1 2">
    <name type="scientific">Sorangium cellulosum</name>
    <name type="common">Polyangium cellulosum</name>
    <dbReference type="NCBI Taxonomy" id="56"/>
    <lineage>
        <taxon>Bacteria</taxon>
        <taxon>Pseudomonadati</taxon>
        <taxon>Myxococcota</taxon>
        <taxon>Polyangia</taxon>
        <taxon>Polyangiales</taxon>
        <taxon>Polyangiaceae</taxon>
        <taxon>Sorangium</taxon>
    </lineage>
</organism>
<name>A0A4P2QRY2_SORCE</name>
<evidence type="ECO:0000313" key="1">
    <source>
        <dbReference type="EMBL" id="AUX33067.1"/>
    </source>
</evidence>
<dbReference type="AlphaFoldDB" id="A0A4P2QRY2"/>
<reference evidence="1 2" key="1">
    <citation type="submission" date="2015-09" db="EMBL/GenBank/DDBJ databases">
        <title>Sorangium comparison.</title>
        <authorList>
            <person name="Zaburannyi N."/>
            <person name="Bunk B."/>
            <person name="Overmann J."/>
            <person name="Mueller R."/>
        </authorList>
    </citation>
    <scope>NUCLEOTIDE SEQUENCE [LARGE SCALE GENOMIC DNA]</scope>
    <source>
        <strain evidence="1 2">So ce836</strain>
    </source>
</reference>
<protein>
    <submittedName>
        <fullName evidence="1">Uncharacterized protein</fullName>
    </submittedName>
</protein>
<accession>A0A4P2QRY2</accession>
<sequence>MLLSGGQQYSTAFQVFEQRKLCEGVQPGEPFFDRSREIRGGVPLSHELMNAGRRRSQE</sequence>
<dbReference type="Proteomes" id="UP000295497">
    <property type="component" value="Chromosome"/>
</dbReference>
<dbReference type="EMBL" id="CP012672">
    <property type="protein sequence ID" value="AUX33067.1"/>
    <property type="molecule type" value="Genomic_DNA"/>
</dbReference>